<dbReference type="GO" id="GO:0004190">
    <property type="term" value="F:aspartic-type endopeptidase activity"/>
    <property type="evidence" value="ECO:0007669"/>
    <property type="project" value="InterPro"/>
</dbReference>
<reference evidence="2" key="2">
    <citation type="journal article" date="2021" name="PeerJ">
        <title>Extensive microbial diversity within the chicken gut microbiome revealed by metagenomics and culture.</title>
        <authorList>
            <person name="Gilroy R."/>
            <person name="Ravi A."/>
            <person name="Getino M."/>
            <person name="Pursley I."/>
            <person name="Horton D.L."/>
            <person name="Alikhan N.F."/>
            <person name="Baker D."/>
            <person name="Gharbi K."/>
            <person name="Hall N."/>
            <person name="Watson M."/>
            <person name="Adriaenssens E.M."/>
            <person name="Foster-Nyarko E."/>
            <person name="Jarju S."/>
            <person name="Secka A."/>
            <person name="Antonio M."/>
            <person name="Oren A."/>
            <person name="Chaudhuri R.R."/>
            <person name="La Ragione R."/>
            <person name="Hildebrand F."/>
            <person name="Pallen M.J."/>
        </authorList>
    </citation>
    <scope>NUCLEOTIDE SEQUENCE</scope>
    <source>
        <strain evidence="2">CHK123-3438</strain>
    </source>
</reference>
<sequence>MEITLYLDVIFAVNFSVDLILLLMLRRILKLKGRWIRLAAGSAAGAIFSALFLWLWFWIRFIKGIQGPGLLILRVILIPASGALMIKTAFSLEKGQWKKTLAGLFLAAAVTDGLLAWLWEGTYGLFGEHFSVFHLKPAVLFLFLAAGCLAGEGLLQMVQ</sequence>
<dbReference type="EMBL" id="DVKS01000162">
    <property type="protein sequence ID" value="HIT42286.1"/>
    <property type="molecule type" value="Genomic_DNA"/>
</dbReference>
<reference evidence="2" key="1">
    <citation type="submission" date="2020-10" db="EMBL/GenBank/DDBJ databases">
        <authorList>
            <person name="Gilroy R."/>
        </authorList>
    </citation>
    <scope>NUCLEOTIDE SEQUENCE</scope>
    <source>
        <strain evidence="2">CHK123-3438</strain>
    </source>
</reference>
<organism evidence="2 3">
    <name type="scientific">Candidatus Caccovicinus merdipullorum</name>
    <dbReference type="NCBI Taxonomy" id="2840724"/>
    <lineage>
        <taxon>Bacteria</taxon>
        <taxon>Bacillati</taxon>
        <taxon>Bacillota</taxon>
        <taxon>Clostridia</taxon>
        <taxon>Eubacteriales</taxon>
        <taxon>Candidatus Caccovicinus</taxon>
    </lineage>
</organism>
<dbReference type="GO" id="GO:0030436">
    <property type="term" value="P:asexual sporulation"/>
    <property type="evidence" value="ECO:0007669"/>
    <property type="project" value="InterPro"/>
</dbReference>
<feature type="transmembrane region" description="Helical" evidence="1">
    <location>
        <begin position="102"/>
        <end position="119"/>
    </location>
</feature>
<dbReference type="InterPro" id="IPR005081">
    <property type="entry name" value="SpoIIGA"/>
</dbReference>
<name>A0A9D1GK91_9FIRM</name>
<comment type="caution">
    <text evidence="2">The sequence shown here is derived from an EMBL/GenBank/DDBJ whole genome shotgun (WGS) entry which is preliminary data.</text>
</comment>
<protein>
    <submittedName>
        <fullName evidence="2">Sigma-E processing peptidase SpoIIGA</fullName>
    </submittedName>
</protein>
<feature type="transmembrane region" description="Helical" evidence="1">
    <location>
        <begin position="71"/>
        <end position="90"/>
    </location>
</feature>
<accession>A0A9D1GK91</accession>
<feature type="transmembrane region" description="Helical" evidence="1">
    <location>
        <begin position="139"/>
        <end position="158"/>
    </location>
</feature>
<feature type="transmembrane region" description="Helical" evidence="1">
    <location>
        <begin position="37"/>
        <end position="59"/>
    </location>
</feature>
<dbReference type="Pfam" id="PF03419">
    <property type="entry name" value="Peptidase_U4"/>
    <property type="match status" value="1"/>
</dbReference>
<gene>
    <name evidence="2" type="ORF">IAB60_09395</name>
</gene>
<feature type="transmembrane region" description="Helical" evidence="1">
    <location>
        <begin position="6"/>
        <end position="25"/>
    </location>
</feature>
<keyword evidence="1" id="KW-1133">Transmembrane helix</keyword>
<evidence type="ECO:0000313" key="3">
    <source>
        <dbReference type="Proteomes" id="UP000886860"/>
    </source>
</evidence>
<dbReference type="Proteomes" id="UP000886860">
    <property type="component" value="Unassembled WGS sequence"/>
</dbReference>
<feature type="non-terminal residue" evidence="2">
    <location>
        <position position="159"/>
    </location>
</feature>
<dbReference type="GO" id="GO:0006508">
    <property type="term" value="P:proteolysis"/>
    <property type="evidence" value="ECO:0007669"/>
    <property type="project" value="InterPro"/>
</dbReference>
<evidence type="ECO:0000313" key="2">
    <source>
        <dbReference type="EMBL" id="HIT42286.1"/>
    </source>
</evidence>
<proteinExistence type="predicted"/>
<evidence type="ECO:0000256" key="1">
    <source>
        <dbReference type="SAM" id="Phobius"/>
    </source>
</evidence>
<keyword evidence="1" id="KW-0472">Membrane</keyword>
<keyword evidence="1" id="KW-0812">Transmembrane</keyword>
<dbReference type="AlphaFoldDB" id="A0A9D1GK91"/>